<keyword evidence="1" id="KW-0472">Membrane</keyword>
<evidence type="ECO:0000313" key="2">
    <source>
        <dbReference type="EMBL" id="OIR24287.1"/>
    </source>
</evidence>
<protein>
    <submittedName>
        <fullName evidence="2">Uncharacterized protein</fullName>
    </submittedName>
</protein>
<name>A0A1J5UJ52_9GAMM</name>
<proteinExistence type="predicted"/>
<feature type="transmembrane region" description="Helical" evidence="1">
    <location>
        <begin position="26"/>
        <end position="48"/>
    </location>
</feature>
<accession>A0A1J5UJ52</accession>
<keyword evidence="1" id="KW-0812">Transmembrane</keyword>
<dbReference type="EMBL" id="MIQH01000739">
    <property type="protein sequence ID" value="OIR24287.1"/>
    <property type="molecule type" value="Genomic_DNA"/>
</dbReference>
<evidence type="ECO:0000256" key="1">
    <source>
        <dbReference type="SAM" id="Phobius"/>
    </source>
</evidence>
<reference evidence="3" key="1">
    <citation type="submission" date="2016-09" db="EMBL/GenBank/DDBJ databases">
        <title>Genome Sequence of Bathymodiolus thermophilus sulfur-oxidizing gill endosymbiont.</title>
        <authorList>
            <person name="Ponnudurai R."/>
            <person name="Kleiner M."/>
            <person name="Sayavedra L."/>
            <person name="Thuermer A."/>
            <person name="Felbeck H."/>
            <person name="Schlueter R."/>
            <person name="Schweder T."/>
            <person name="Markert S."/>
        </authorList>
    </citation>
    <scope>NUCLEOTIDE SEQUENCE [LARGE SCALE GENOMIC DNA]</scope>
    <source>
        <strain evidence="3">BAT/CrabSpa'14</strain>
    </source>
</reference>
<keyword evidence="1" id="KW-1133">Transmembrane helix</keyword>
<dbReference type="Proteomes" id="UP000182798">
    <property type="component" value="Unassembled WGS sequence"/>
</dbReference>
<comment type="caution">
    <text evidence="2">The sequence shown here is derived from an EMBL/GenBank/DDBJ whole genome shotgun (WGS) entry which is preliminary data.</text>
</comment>
<evidence type="ECO:0000313" key="3">
    <source>
        <dbReference type="Proteomes" id="UP000182798"/>
    </source>
</evidence>
<sequence length="68" mass="7697">MDVAAYVNLSSHEVIFYLVEFLNGGVLSFTLTNMNLKFFCFSLFGFFASKKIKSICIKFTEKDPCIAP</sequence>
<dbReference type="AlphaFoldDB" id="A0A1J5UJ52"/>
<gene>
    <name evidence="2" type="ORF">BGC33_03160</name>
</gene>
<organism evidence="2 3">
    <name type="scientific">Bathymodiolus thermophilus thioautotrophic gill symbiont</name>
    <dbReference type="NCBI Taxonomy" id="2360"/>
    <lineage>
        <taxon>Bacteria</taxon>
        <taxon>Pseudomonadati</taxon>
        <taxon>Pseudomonadota</taxon>
        <taxon>Gammaproteobacteria</taxon>
        <taxon>sulfur-oxidizing symbionts</taxon>
    </lineage>
</organism>